<accession>A0A2R3ILI6</accession>
<protein>
    <submittedName>
        <fullName evidence="2">Fibrillarin</fullName>
    </submittedName>
</protein>
<proteinExistence type="predicted"/>
<evidence type="ECO:0000313" key="2">
    <source>
        <dbReference type="EMBL" id="AVK02795.1"/>
    </source>
</evidence>
<sequence length="53" mass="6005">MKRGGLSARTTGRLRKGGHDGHWKSKGGRSYCVAGHRHSGKLLQNLRRIPRRR</sequence>
<dbReference type="AlphaFoldDB" id="A0A2R3ILI6"/>
<keyword evidence="3" id="KW-1185">Reference proteome</keyword>
<evidence type="ECO:0000313" key="3">
    <source>
        <dbReference type="Proteomes" id="UP000238390"/>
    </source>
</evidence>
<dbReference type="Proteomes" id="UP000238390">
    <property type="component" value="Chromosome"/>
</dbReference>
<dbReference type="EMBL" id="CP027169">
    <property type="protein sequence ID" value="AVK02795.1"/>
    <property type="molecule type" value="Genomic_DNA"/>
</dbReference>
<evidence type="ECO:0000256" key="1">
    <source>
        <dbReference type="SAM" id="MobiDB-lite"/>
    </source>
</evidence>
<feature type="region of interest" description="Disordered" evidence="1">
    <location>
        <begin position="1"/>
        <end position="53"/>
    </location>
</feature>
<gene>
    <name evidence="2" type="ORF">CSB93_5362</name>
</gene>
<reference evidence="2 3" key="1">
    <citation type="submission" date="2018-02" db="EMBL/GenBank/DDBJ databases">
        <title>FDA/CDC Antimicrobial Resistant Isolate Bank Genome Sequencing.</title>
        <authorList>
            <person name="Benahmed F.H."/>
            <person name="Lutgring J.D."/>
            <person name="Yoo B."/>
            <person name="Machado M."/>
            <person name="Brown A."/>
            <person name="McAllister G."/>
            <person name="Perry A."/>
            <person name="Halpin A.L."/>
            <person name="Vavikolanu K."/>
            <person name="Ott S."/>
            <person name="Zhao X."/>
            <person name="Tallon L.J."/>
            <person name="Sadzewicz L."/>
            <person name="Aluvathingal J."/>
            <person name="Nadendla S."/>
            <person name="Voskania-kordi A."/>
            <person name="Simonyan V."/>
            <person name="Patel J."/>
            <person name="Shawar R.M."/>
        </authorList>
    </citation>
    <scope>NUCLEOTIDE SEQUENCE [LARGE SCALE GENOMIC DNA]</scope>
    <source>
        <strain evidence="2 3">AR_0356</strain>
    </source>
</reference>
<name>A0A2R3ILI6_9PSED</name>
<organism evidence="2 3">
    <name type="scientific">Pseudomonas paraeruginosa</name>
    <dbReference type="NCBI Taxonomy" id="2994495"/>
    <lineage>
        <taxon>Bacteria</taxon>
        <taxon>Pseudomonadati</taxon>
        <taxon>Pseudomonadota</taxon>
        <taxon>Gammaproteobacteria</taxon>
        <taxon>Pseudomonadales</taxon>
        <taxon>Pseudomonadaceae</taxon>
        <taxon>Pseudomonas</taxon>
    </lineage>
</organism>